<feature type="chain" id="PRO_5006915493" description="Glycine zipper domain-containing protein" evidence="1">
    <location>
        <begin position="21"/>
        <end position="89"/>
    </location>
</feature>
<dbReference type="AlphaFoldDB" id="A0A0W0WG43"/>
<dbReference type="STRING" id="466.Lmac_0352"/>
<dbReference type="RefSeq" id="WP_058451180.1">
    <property type="nucleotide sequence ID" value="NZ_CAAAIB010000006.1"/>
</dbReference>
<reference evidence="3 4" key="1">
    <citation type="submission" date="2015-11" db="EMBL/GenBank/DDBJ databases">
        <title>Genomic analysis of 38 Legionella species identifies large and diverse effector repertoires.</title>
        <authorList>
            <person name="Burstein D."/>
            <person name="Amaro F."/>
            <person name="Zusman T."/>
            <person name="Lifshitz Z."/>
            <person name="Cohen O."/>
            <person name="Gilbert J.A."/>
            <person name="Pupko T."/>
            <person name="Shuman H.A."/>
            <person name="Segal G."/>
        </authorList>
    </citation>
    <scope>NUCLEOTIDE SEQUENCE [LARGE SCALE GENOMIC DNA]</scope>
    <source>
        <strain evidence="3 4">PX-1-G2-E2</strain>
    </source>
</reference>
<evidence type="ECO:0000313" key="4">
    <source>
        <dbReference type="Proteomes" id="UP000054908"/>
    </source>
</evidence>
<dbReference type="Proteomes" id="UP000054908">
    <property type="component" value="Unassembled WGS sequence"/>
</dbReference>
<keyword evidence="1" id="KW-0732">Signal</keyword>
<sequence>MKKTIAYFAFAGLSALTLCSCTNTQVGTVAGGAAGAGIGYAVGRGGGAVVGGGLGALVGNQIGQAQDRRYWRNAAWGNGYWRNGVYYYY</sequence>
<dbReference type="PATRIC" id="fig|466.6.peg.377"/>
<dbReference type="InterPro" id="IPR039567">
    <property type="entry name" value="Gly-zipper"/>
</dbReference>
<protein>
    <recommendedName>
        <fullName evidence="2">Glycine zipper domain-containing protein</fullName>
    </recommendedName>
</protein>
<feature type="domain" description="Glycine zipper" evidence="2">
    <location>
        <begin position="26"/>
        <end position="68"/>
    </location>
</feature>
<dbReference type="Pfam" id="PF13488">
    <property type="entry name" value="Gly-zipper_Omp"/>
    <property type="match status" value="1"/>
</dbReference>
<dbReference type="PROSITE" id="PS51257">
    <property type="entry name" value="PROKAR_LIPOPROTEIN"/>
    <property type="match status" value="1"/>
</dbReference>
<name>A0A0W0WG43_9GAMM</name>
<evidence type="ECO:0000259" key="2">
    <source>
        <dbReference type="Pfam" id="PF13488"/>
    </source>
</evidence>
<accession>A0A0W0WG43</accession>
<comment type="caution">
    <text evidence="3">The sequence shown here is derived from an EMBL/GenBank/DDBJ whole genome shotgun (WGS) entry which is preliminary data.</text>
</comment>
<organism evidence="3 4">
    <name type="scientific">Legionella maceachernii</name>
    <dbReference type="NCBI Taxonomy" id="466"/>
    <lineage>
        <taxon>Bacteria</taxon>
        <taxon>Pseudomonadati</taxon>
        <taxon>Pseudomonadota</taxon>
        <taxon>Gammaproteobacteria</taxon>
        <taxon>Legionellales</taxon>
        <taxon>Legionellaceae</taxon>
        <taxon>Legionella</taxon>
    </lineage>
</organism>
<evidence type="ECO:0000313" key="3">
    <source>
        <dbReference type="EMBL" id="KTD31298.1"/>
    </source>
</evidence>
<gene>
    <name evidence="3" type="ORF">Lmac_0352</name>
</gene>
<feature type="signal peptide" evidence="1">
    <location>
        <begin position="1"/>
        <end position="20"/>
    </location>
</feature>
<keyword evidence="4" id="KW-1185">Reference proteome</keyword>
<evidence type="ECO:0000256" key="1">
    <source>
        <dbReference type="SAM" id="SignalP"/>
    </source>
</evidence>
<dbReference type="EMBL" id="LNYL01000007">
    <property type="protein sequence ID" value="KTD31298.1"/>
    <property type="molecule type" value="Genomic_DNA"/>
</dbReference>
<proteinExistence type="predicted"/>